<gene>
    <name evidence="2" type="ORF">B0H66DRAFT_375222</name>
</gene>
<dbReference type="EMBL" id="JAUEDM010000007">
    <property type="protein sequence ID" value="KAK3314253.1"/>
    <property type="molecule type" value="Genomic_DNA"/>
</dbReference>
<keyword evidence="1" id="KW-0732">Signal</keyword>
<organism evidence="2 3">
    <name type="scientific">Apodospora peruviana</name>
    <dbReference type="NCBI Taxonomy" id="516989"/>
    <lineage>
        <taxon>Eukaryota</taxon>
        <taxon>Fungi</taxon>
        <taxon>Dikarya</taxon>
        <taxon>Ascomycota</taxon>
        <taxon>Pezizomycotina</taxon>
        <taxon>Sordariomycetes</taxon>
        <taxon>Sordariomycetidae</taxon>
        <taxon>Sordariales</taxon>
        <taxon>Lasiosphaeriaceae</taxon>
        <taxon>Apodospora</taxon>
    </lineage>
</organism>
<name>A0AAE0M0C6_9PEZI</name>
<evidence type="ECO:0000256" key="1">
    <source>
        <dbReference type="SAM" id="SignalP"/>
    </source>
</evidence>
<dbReference type="Proteomes" id="UP001283341">
    <property type="component" value="Unassembled WGS sequence"/>
</dbReference>
<proteinExistence type="predicted"/>
<feature type="chain" id="PRO_5042234102" evidence="1">
    <location>
        <begin position="19"/>
        <end position="89"/>
    </location>
</feature>
<feature type="signal peptide" evidence="1">
    <location>
        <begin position="1"/>
        <end position="18"/>
    </location>
</feature>
<protein>
    <submittedName>
        <fullName evidence="2">Uncharacterized protein</fullName>
    </submittedName>
</protein>
<reference evidence="2" key="1">
    <citation type="journal article" date="2023" name="Mol. Phylogenet. Evol.">
        <title>Genome-scale phylogeny and comparative genomics of the fungal order Sordariales.</title>
        <authorList>
            <person name="Hensen N."/>
            <person name="Bonometti L."/>
            <person name="Westerberg I."/>
            <person name="Brannstrom I.O."/>
            <person name="Guillou S."/>
            <person name="Cros-Aarteil S."/>
            <person name="Calhoun S."/>
            <person name="Haridas S."/>
            <person name="Kuo A."/>
            <person name="Mondo S."/>
            <person name="Pangilinan J."/>
            <person name="Riley R."/>
            <person name="LaButti K."/>
            <person name="Andreopoulos B."/>
            <person name="Lipzen A."/>
            <person name="Chen C."/>
            <person name="Yan M."/>
            <person name="Daum C."/>
            <person name="Ng V."/>
            <person name="Clum A."/>
            <person name="Steindorff A."/>
            <person name="Ohm R.A."/>
            <person name="Martin F."/>
            <person name="Silar P."/>
            <person name="Natvig D.O."/>
            <person name="Lalanne C."/>
            <person name="Gautier V."/>
            <person name="Ament-Velasquez S.L."/>
            <person name="Kruys A."/>
            <person name="Hutchinson M.I."/>
            <person name="Powell A.J."/>
            <person name="Barry K."/>
            <person name="Miller A.N."/>
            <person name="Grigoriev I.V."/>
            <person name="Debuchy R."/>
            <person name="Gladieux P."/>
            <person name="Hiltunen Thoren M."/>
            <person name="Johannesson H."/>
        </authorList>
    </citation>
    <scope>NUCLEOTIDE SEQUENCE</scope>
    <source>
        <strain evidence="2">CBS 118394</strain>
    </source>
</reference>
<keyword evidence="3" id="KW-1185">Reference proteome</keyword>
<dbReference type="AlphaFoldDB" id="A0AAE0M0C6"/>
<evidence type="ECO:0000313" key="3">
    <source>
        <dbReference type="Proteomes" id="UP001283341"/>
    </source>
</evidence>
<evidence type="ECO:0000313" key="2">
    <source>
        <dbReference type="EMBL" id="KAK3314253.1"/>
    </source>
</evidence>
<accession>A0AAE0M0C6</accession>
<comment type="caution">
    <text evidence="2">The sequence shown here is derived from an EMBL/GenBank/DDBJ whole genome shotgun (WGS) entry which is preliminary data.</text>
</comment>
<sequence>MLLVLLAASLWTKPPYMPVRPPNTIAAYIYYLCDSKILDDFGDGLEAMGQEERDKLVSEMGKQYAYGEMTGAVSGERRMGVDHHTPARR</sequence>
<reference evidence="2" key="2">
    <citation type="submission" date="2023-06" db="EMBL/GenBank/DDBJ databases">
        <authorList>
            <consortium name="Lawrence Berkeley National Laboratory"/>
            <person name="Haridas S."/>
            <person name="Hensen N."/>
            <person name="Bonometti L."/>
            <person name="Westerberg I."/>
            <person name="Brannstrom I.O."/>
            <person name="Guillou S."/>
            <person name="Cros-Aarteil S."/>
            <person name="Calhoun S."/>
            <person name="Kuo A."/>
            <person name="Mondo S."/>
            <person name="Pangilinan J."/>
            <person name="Riley R."/>
            <person name="Labutti K."/>
            <person name="Andreopoulos B."/>
            <person name="Lipzen A."/>
            <person name="Chen C."/>
            <person name="Yanf M."/>
            <person name="Daum C."/>
            <person name="Ng V."/>
            <person name="Clum A."/>
            <person name="Steindorff A."/>
            <person name="Ohm R."/>
            <person name="Martin F."/>
            <person name="Silar P."/>
            <person name="Natvig D."/>
            <person name="Lalanne C."/>
            <person name="Gautier V."/>
            <person name="Ament-Velasquez S.L."/>
            <person name="Kruys A."/>
            <person name="Hutchinson M.I."/>
            <person name="Powell A.J."/>
            <person name="Barry K."/>
            <person name="Miller A.N."/>
            <person name="Grigoriev I.V."/>
            <person name="Debuchy R."/>
            <person name="Gladieux P."/>
            <person name="Thoren M.H."/>
            <person name="Johannesson H."/>
        </authorList>
    </citation>
    <scope>NUCLEOTIDE SEQUENCE</scope>
    <source>
        <strain evidence="2">CBS 118394</strain>
    </source>
</reference>